<keyword evidence="4" id="KW-1003">Cell membrane</keyword>
<keyword evidence="8 10" id="KW-0472">Membrane</keyword>
<dbReference type="Proteomes" id="UP001224644">
    <property type="component" value="Unassembled WGS sequence"/>
</dbReference>
<feature type="transmembrane region" description="Helical" evidence="10">
    <location>
        <begin position="20"/>
        <end position="38"/>
    </location>
</feature>
<dbReference type="Gene3D" id="3.30.450.20">
    <property type="entry name" value="PAS domain"/>
    <property type="match status" value="2"/>
</dbReference>
<accession>A0ABT8BFB8</accession>
<dbReference type="RefSeq" id="WP_238221496.1">
    <property type="nucleotide sequence ID" value="NZ_BPQD01000001.1"/>
</dbReference>
<sequence>MSNPASGRSRLHDTLQPGTALLAAAILLPAVLFALASWQSYADALHDAEVRVERTVGILHEHAVKVFETNRLVIDQVGERLRVIDWMSEEDRAALHQLQVLLQNQLDQVATITIVDSQGRMRSSGRTYPADPNVSFADRDWSKALAEANQPLLYISRAHTGPQSGKQVFNVAGGIRDRQGAFQGVTAVSVDRSYFEDFYRSVDPEYDHNVILVREDGQILAREPSTLVAALTTSGAMMQRIRSSPSGWFRLLSQIDGVERIFSYRKVGGYPVFVGFGIGVPSALAPWRRNLLDFGIVAILASLALLAVSNLAIRQTRREQLARKQWQNTADALQEEARERERIGEQLRQAQKMESVGRLTGGIAHDFNNLLFIVVGNLDLLRQRLADGDERLVRLLSNAIDGANNAAALTHRLLAFSRQQPLDPAPVDANKLMSDMCDLVRRTMSENIAVETILADGLWPIFADANQLESIILNLAVNERDAMPDGGRITMETANAHLEEAYAALHPDVGAGEYVLIAVSDTGMGMTPDIKEKVFELFFTTKPVGKGTELGLSQVHGFVKQSGGHVSIRSEVGQGTTIALFLPRLDEARDAARACAHSVAQE</sequence>
<feature type="coiled-coil region" evidence="9">
    <location>
        <begin position="316"/>
        <end position="353"/>
    </location>
</feature>
<dbReference type="Pfam" id="PF02518">
    <property type="entry name" value="HATPase_c"/>
    <property type="match status" value="1"/>
</dbReference>
<dbReference type="InterPro" id="IPR036097">
    <property type="entry name" value="HisK_dim/P_sf"/>
</dbReference>
<dbReference type="InterPro" id="IPR003594">
    <property type="entry name" value="HATPase_dom"/>
</dbReference>
<evidence type="ECO:0000256" key="7">
    <source>
        <dbReference type="ARBA" id="ARBA00022989"/>
    </source>
</evidence>
<dbReference type="InterPro" id="IPR004358">
    <property type="entry name" value="Sig_transdc_His_kin-like_C"/>
</dbReference>
<comment type="caution">
    <text evidence="12">The sequence shown here is derived from an EMBL/GenBank/DDBJ whole genome shotgun (WGS) entry which is preliminary data.</text>
</comment>
<dbReference type="InterPro" id="IPR005467">
    <property type="entry name" value="His_kinase_dom"/>
</dbReference>
<comment type="subcellular location">
    <subcellularLocation>
        <location evidence="2">Cell membrane</location>
        <topology evidence="2">Multi-pass membrane protein</topology>
    </subcellularLocation>
</comment>
<dbReference type="EC" id="2.7.13.3" evidence="3"/>
<dbReference type="SUPFAM" id="SSF47384">
    <property type="entry name" value="Homodimeric domain of signal transducing histidine kinase"/>
    <property type="match status" value="1"/>
</dbReference>
<evidence type="ECO:0000256" key="2">
    <source>
        <dbReference type="ARBA" id="ARBA00004651"/>
    </source>
</evidence>
<dbReference type="Pfam" id="PF02743">
    <property type="entry name" value="dCache_1"/>
    <property type="match status" value="1"/>
</dbReference>
<keyword evidence="9" id="KW-0175">Coiled coil</keyword>
<dbReference type="SMART" id="SM00388">
    <property type="entry name" value="HisKA"/>
    <property type="match status" value="1"/>
</dbReference>
<dbReference type="Gene3D" id="3.30.565.10">
    <property type="entry name" value="Histidine kinase-like ATPase, C-terminal domain"/>
    <property type="match status" value="1"/>
</dbReference>
<dbReference type="CDD" id="cd12915">
    <property type="entry name" value="PDC2_DGC_like"/>
    <property type="match status" value="1"/>
</dbReference>
<evidence type="ECO:0000256" key="1">
    <source>
        <dbReference type="ARBA" id="ARBA00000085"/>
    </source>
</evidence>
<dbReference type="PANTHER" id="PTHR43065">
    <property type="entry name" value="SENSOR HISTIDINE KINASE"/>
    <property type="match status" value="1"/>
</dbReference>
<dbReference type="SMART" id="SM00387">
    <property type="entry name" value="HATPase_c"/>
    <property type="match status" value="1"/>
</dbReference>
<organism evidence="12 13">
    <name type="scientific">Methylobacterium adhaesivum</name>
    <dbReference type="NCBI Taxonomy" id="333297"/>
    <lineage>
        <taxon>Bacteria</taxon>
        <taxon>Pseudomonadati</taxon>
        <taxon>Pseudomonadota</taxon>
        <taxon>Alphaproteobacteria</taxon>
        <taxon>Hyphomicrobiales</taxon>
        <taxon>Methylobacteriaceae</taxon>
        <taxon>Methylobacterium</taxon>
    </lineage>
</organism>
<dbReference type="InterPro" id="IPR003661">
    <property type="entry name" value="HisK_dim/P_dom"/>
</dbReference>
<keyword evidence="7 10" id="KW-1133">Transmembrane helix</keyword>
<feature type="domain" description="Histidine kinase" evidence="11">
    <location>
        <begin position="362"/>
        <end position="586"/>
    </location>
</feature>
<dbReference type="Gene3D" id="1.10.287.130">
    <property type="match status" value="1"/>
</dbReference>
<evidence type="ECO:0000313" key="12">
    <source>
        <dbReference type="EMBL" id="MDN3590167.1"/>
    </source>
</evidence>
<evidence type="ECO:0000256" key="6">
    <source>
        <dbReference type="ARBA" id="ARBA00022692"/>
    </source>
</evidence>
<evidence type="ECO:0000256" key="9">
    <source>
        <dbReference type="SAM" id="Coils"/>
    </source>
</evidence>
<dbReference type="PRINTS" id="PR00344">
    <property type="entry name" value="BCTRLSENSOR"/>
</dbReference>
<dbReference type="PROSITE" id="PS50109">
    <property type="entry name" value="HIS_KIN"/>
    <property type="match status" value="1"/>
</dbReference>
<feature type="transmembrane region" description="Helical" evidence="10">
    <location>
        <begin position="291"/>
        <end position="313"/>
    </location>
</feature>
<dbReference type="CDD" id="cd12914">
    <property type="entry name" value="PDC1_DGC_like"/>
    <property type="match status" value="1"/>
</dbReference>
<evidence type="ECO:0000256" key="5">
    <source>
        <dbReference type="ARBA" id="ARBA00022553"/>
    </source>
</evidence>
<keyword evidence="6 10" id="KW-0812">Transmembrane</keyword>
<keyword evidence="5" id="KW-0597">Phosphoprotein</keyword>
<evidence type="ECO:0000256" key="10">
    <source>
        <dbReference type="SAM" id="Phobius"/>
    </source>
</evidence>
<evidence type="ECO:0000256" key="3">
    <source>
        <dbReference type="ARBA" id="ARBA00012438"/>
    </source>
</evidence>
<evidence type="ECO:0000313" key="13">
    <source>
        <dbReference type="Proteomes" id="UP001224644"/>
    </source>
</evidence>
<comment type="catalytic activity">
    <reaction evidence="1">
        <text>ATP + protein L-histidine = ADP + protein N-phospho-L-histidine.</text>
        <dbReference type="EC" id="2.7.13.3"/>
    </reaction>
</comment>
<evidence type="ECO:0000256" key="4">
    <source>
        <dbReference type="ARBA" id="ARBA00022475"/>
    </source>
</evidence>
<reference evidence="13" key="1">
    <citation type="journal article" date="2019" name="Int. J. Syst. Evol. Microbiol.">
        <title>The Global Catalogue of Microorganisms (GCM) 10K type strain sequencing project: providing services to taxonomists for standard genome sequencing and annotation.</title>
        <authorList>
            <consortium name="The Broad Institute Genomics Platform"/>
            <consortium name="The Broad Institute Genome Sequencing Center for Infectious Disease"/>
            <person name="Wu L."/>
            <person name="Ma J."/>
        </authorList>
    </citation>
    <scope>NUCLEOTIDE SEQUENCE [LARGE SCALE GENOMIC DNA]</scope>
    <source>
        <strain evidence="13">CECT 7069</strain>
    </source>
</reference>
<dbReference type="EMBL" id="JAUFPX010000002">
    <property type="protein sequence ID" value="MDN3590167.1"/>
    <property type="molecule type" value="Genomic_DNA"/>
</dbReference>
<dbReference type="InterPro" id="IPR036890">
    <property type="entry name" value="HATPase_C_sf"/>
</dbReference>
<gene>
    <name evidence="12" type="ORF">QWZ12_06005</name>
</gene>
<dbReference type="InterPro" id="IPR033479">
    <property type="entry name" value="dCache_1"/>
</dbReference>
<keyword evidence="13" id="KW-1185">Reference proteome</keyword>
<proteinExistence type="predicted"/>
<feature type="transmembrane region" description="Helical" evidence="10">
    <location>
        <begin position="267"/>
        <end position="285"/>
    </location>
</feature>
<dbReference type="SUPFAM" id="SSF55874">
    <property type="entry name" value="ATPase domain of HSP90 chaperone/DNA topoisomerase II/histidine kinase"/>
    <property type="match status" value="1"/>
</dbReference>
<name>A0ABT8BFB8_9HYPH</name>
<evidence type="ECO:0000256" key="8">
    <source>
        <dbReference type="ARBA" id="ARBA00023136"/>
    </source>
</evidence>
<protein>
    <recommendedName>
        <fullName evidence="3">histidine kinase</fullName>
        <ecNumber evidence="3">2.7.13.3</ecNumber>
    </recommendedName>
</protein>
<dbReference type="PANTHER" id="PTHR43065:SF49">
    <property type="entry name" value="HISTIDINE KINASE"/>
    <property type="match status" value="1"/>
</dbReference>
<evidence type="ECO:0000259" key="11">
    <source>
        <dbReference type="PROSITE" id="PS50109"/>
    </source>
</evidence>